<feature type="non-terminal residue" evidence="2">
    <location>
        <position position="69"/>
    </location>
</feature>
<dbReference type="AlphaFoldDB" id="A0A9X2Y921"/>
<gene>
    <name evidence="2" type="ORF">H7H73_02310</name>
</gene>
<feature type="compositionally biased region" description="Basic and acidic residues" evidence="1">
    <location>
        <begin position="1"/>
        <end position="11"/>
    </location>
</feature>
<reference evidence="2" key="2">
    <citation type="journal article" date="2022" name="BMC Genomics">
        <title>Comparative genome analysis of mycobacteria focusing on tRNA and non-coding RNA.</title>
        <authorList>
            <person name="Behra P.R.K."/>
            <person name="Pettersson B.M.F."/>
            <person name="Ramesh M."/>
            <person name="Das S."/>
            <person name="Dasgupta S."/>
            <person name="Kirsebom L.A."/>
        </authorList>
    </citation>
    <scope>NUCLEOTIDE SEQUENCE</scope>
    <source>
        <strain evidence="2">DSM 45406</strain>
    </source>
</reference>
<sequence>MASDDSARSADDAGWSQLHGGVQPSPVVRGWLRMVRVLSSGPVARIPPDVLSVAGVLALAAAWAAVAGP</sequence>
<accession>A0A9X2Y921</accession>
<organism evidence="2 3">
    <name type="scientific">Mycolicibacterium rufum</name>
    <dbReference type="NCBI Taxonomy" id="318424"/>
    <lineage>
        <taxon>Bacteria</taxon>
        <taxon>Bacillati</taxon>
        <taxon>Actinomycetota</taxon>
        <taxon>Actinomycetes</taxon>
        <taxon>Mycobacteriales</taxon>
        <taxon>Mycobacteriaceae</taxon>
        <taxon>Mycolicibacterium</taxon>
    </lineage>
</organism>
<evidence type="ECO:0000313" key="2">
    <source>
        <dbReference type="EMBL" id="MCV7069509.1"/>
    </source>
</evidence>
<evidence type="ECO:0000256" key="1">
    <source>
        <dbReference type="SAM" id="MobiDB-lite"/>
    </source>
</evidence>
<reference evidence="2" key="1">
    <citation type="submission" date="2020-07" db="EMBL/GenBank/DDBJ databases">
        <authorList>
            <person name="Pettersson B.M.F."/>
            <person name="Behra P.R.K."/>
            <person name="Ramesh M."/>
            <person name="Das S."/>
            <person name="Dasgupta S."/>
            <person name="Kirsebom L.A."/>
        </authorList>
    </citation>
    <scope>NUCLEOTIDE SEQUENCE</scope>
    <source>
        <strain evidence="2">DSM 45406</strain>
    </source>
</reference>
<feature type="region of interest" description="Disordered" evidence="1">
    <location>
        <begin position="1"/>
        <end position="25"/>
    </location>
</feature>
<dbReference type="Proteomes" id="UP001140272">
    <property type="component" value="Unassembled WGS sequence"/>
</dbReference>
<comment type="caution">
    <text evidence="2">The sequence shown here is derived from an EMBL/GenBank/DDBJ whole genome shotgun (WGS) entry which is preliminary data.</text>
</comment>
<evidence type="ECO:0000313" key="3">
    <source>
        <dbReference type="Proteomes" id="UP001140272"/>
    </source>
</evidence>
<dbReference type="EMBL" id="JACKRN010000082">
    <property type="protein sequence ID" value="MCV7069509.1"/>
    <property type="molecule type" value="Genomic_DNA"/>
</dbReference>
<name>A0A9X2Y921_9MYCO</name>
<protein>
    <submittedName>
        <fullName evidence="2">Uncharacterized protein</fullName>
    </submittedName>
</protein>
<proteinExistence type="predicted"/>